<comment type="caution">
    <text evidence="1">The sequence shown here is derived from an EMBL/GenBank/DDBJ whole genome shotgun (WGS) entry which is preliminary data.</text>
</comment>
<proteinExistence type="predicted"/>
<dbReference type="EMBL" id="CM046392">
    <property type="protein sequence ID" value="KAI8557293.1"/>
    <property type="molecule type" value="Genomic_DNA"/>
</dbReference>
<gene>
    <name evidence="1" type="ORF">RHMOL_Rhmol05G0324600</name>
</gene>
<reference evidence="1" key="1">
    <citation type="submission" date="2022-02" db="EMBL/GenBank/DDBJ databases">
        <title>Plant Genome Project.</title>
        <authorList>
            <person name="Zhang R.-G."/>
        </authorList>
    </citation>
    <scope>NUCLEOTIDE SEQUENCE</scope>
    <source>
        <strain evidence="1">AT1</strain>
    </source>
</reference>
<dbReference type="Proteomes" id="UP001062846">
    <property type="component" value="Chromosome 5"/>
</dbReference>
<accession>A0ACC0NXH3</accession>
<keyword evidence="2" id="KW-1185">Reference proteome</keyword>
<sequence>MEGGRKVSASPRGPWSGVSRRKVLANKRPRTDGFVNSVKKLQRREISSKRDRSFSMTNAQERFRNMRLTVCLFLHLLCFPPEKRSCRRPESPPPRAKSHQFRPSTNCLLEEELKLLQVCGSCLVMLISSSSPAQRLSFKVKQGQGHMASMQATKAAHK</sequence>
<evidence type="ECO:0000313" key="2">
    <source>
        <dbReference type="Proteomes" id="UP001062846"/>
    </source>
</evidence>
<organism evidence="1 2">
    <name type="scientific">Rhododendron molle</name>
    <name type="common">Chinese azalea</name>
    <name type="synonym">Azalea mollis</name>
    <dbReference type="NCBI Taxonomy" id="49168"/>
    <lineage>
        <taxon>Eukaryota</taxon>
        <taxon>Viridiplantae</taxon>
        <taxon>Streptophyta</taxon>
        <taxon>Embryophyta</taxon>
        <taxon>Tracheophyta</taxon>
        <taxon>Spermatophyta</taxon>
        <taxon>Magnoliopsida</taxon>
        <taxon>eudicotyledons</taxon>
        <taxon>Gunneridae</taxon>
        <taxon>Pentapetalae</taxon>
        <taxon>asterids</taxon>
        <taxon>Ericales</taxon>
        <taxon>Ericaceae</taxon>
        <taxon>Ericoideae</taxon>
        <taxon>Rhodoreae</taxon>
        <taxon>Rhododendron</taxon>
    </lineage>
</organism>
<name>A0ACC0NXH3_RHOML</name>
<evidence type="ECO:0000313" key="1">
    <source>
        <dbReference type="EMBL" id="KAI8557293.1"/>
    </source>
</evidence>
<protein>
    <submittedName>
        <fullName evidence="1">Uncharacterized protein</fullName>
    </submittedName>
</protein>